<proteinExistence type="predicted"/>
<gene>
    <name evidence="1" type="ORF">NM688_g5844</name>
</gene>
<keyword evidence="2" id="KW-1185">Reference proteome</keyword>
<reference evidence="1" key="1">
    <citation type="submission" date="2022-07" db="EMBL/GenBank/DDBJ databases">
        <title>Genome Sequence of Phlebia brevispora.</title>
        <authorList>
            <person name="Buettner E."/>
        </authorList>
    </citation>
    <scope>NUCLEOTIDE SEQUENCE</scope>
    <source>
        <strain evidence="1">MPL23</strain>
    </source>
</reference>
<evidence type="ECO:0000313" key="1">
    <source>
        <dbReference type="EMBL" id="KAJ3543517.1"/>
    </source>
</evidence>
<dbReference type="EMBL" id="JANHOG010001123">
    <property type="protein sequence ID" value="KAJ3543517.1"/>
    <property type="molecule type" value="Genomic_DNA"/>
</dbReference>
<sequence>MTSAHPHKRFSLHNLRLRFKSTSSVDAPPMPVLTSNASDGENRPATKRAATEPPKSQSFLFIIAPSVLRQKFATSPSATVDLALVPEDIPKSETEAPSAMQMPVPQIAGPDSDAHMPTPEPLADQHEPLQMPSAETSVPSRLPQVQLFAVTAELSVVHQESADAQTNGQTDVGDPVSGLAAVADQVHDGKPKSATANKGDAVVDKALDTLEGKVSTISGVVTKVQQVVQPVATAFEASGAVQALKSGINSLMEDIPWLMKTLDEVGKVHPFIQVAVLAFKAAYTMEMTRRNNDKRITTLYVSMKDMIAVLVQLRDVKDPSAVGPDGRTIEARMQALSNQTAEDIKECANVCDTYAKKRLLVKVLKGQVWEAKLVTWVGTFTKRKDEFQFALSIHTASAVDSVKYTVEAMDKKIADLTSKLTEMFKEFTPQSELELARRVQEKGGLMAIKDNDAVLRELNDFATADARGFSKAGGPRAQSGHGGKISGKQGTESRTSSTFSLQDLKSELREDWDTAVSNNMQVFAGKFALQQRQLQEELSRIIHEEQNRLIDEVNKGPHDLIKDKELKALWKEMSWRRNVKARLFVMTLRDNYSDIPTRTSEAVAAALGRDPNDAQHTDEWAFQYINVSYLQPIMEAFDDDGSGYVTISEVNRLVDALPPSINWSLPHWIAYWAIGWQLSSIDYCRKIKDIFCHMFRMRKSVLPENRHWLEYYLGKVWKTGNELVMSLRAPEDPPPWLEGKFQEYVKYEEERIRKNLVDIHYDIDALDTAYIVSGPGRIEKYIYPLLYLLLKRDIEIFEVAKTKILHKDELWDSADSILWVYDAVWARYRDLKALFTQQKLDVDKQMKTFACEMFDYYHDNTELYGMSALESIEWPEFETEAPVGQWDQSVKLLNYPIQEEYPIHCEVYDSKPEPLSELDLQALMPLKAVIGEWNGFVYDDGYPKFPMTSFVAHVSSKGGQNFESSGTYVQNPMQITGTCDQDCMGIVSVRFELRCPEDYDVQYFAGHILPDGSMVGTQGWDEKTSEYPNRFILRRTPAELMCHRPSPEEFTKNKARALWKFATQAIRARVLRNMWSWTYFAERRDARKRLFNWNIRNFYYGRQLTDEEHESRRQTRRGMTIQDINFQDSILLYQIRVIPSHLGYICDSCSCQIGGGRLFCLDCQPAEGMYSKTVDFCDDELCYNATISTEQRSELQHPHIPAHDFVKIRTVMQCRDHPDMNRRAKKALNACREYFNQSGEDAEETPAQREERGPSHPEVAEEIDALKDTSNVDSTDSSTAVESNGSTGLAEASTSPIEPESAPDTSHDVEVDHPADGDATDHEHDSESVSSTSTLPETVCGVCHKQVEQPCWYCIDCHDRDINFFICDDCERDTLLRCVHCEELFKQPTWWYGSQPNDNFICTKCQAKRVKPPNIDKSRKHTYEHALVRCKEAYIYSDSDTTDARIAALEEKVGALDGKMSRIEDYLVKVETTLEALLSKLNNADLRKS</sequence>
<comment type="caution">
    <text evidence="1">The sequence shown here is derived from an EMBL/GenBank/DDBJ whole genome shotgun (WGS) entry which is preliminary data.</text>
</comment>
<evidence type="ECO:0000313" key="2">
    <source>
        <dbReference type="Proteomes" id="UP001148662"/>
    </source>
</evidence>
<accession>A0ACC1SPA3</accession>
<dbReference type="Proteomes" id="UP001148662">
    <property type="component" value="Unassembled WGS sequence"/>
</dbReference>
<protein>
    <submittedName>
        <fullName evidence="1">Uncharacterized protein</fullName>
    </submittedName>
</protein>
<organism evidence="1 2">
    <name type="scientific">Phlebia brevispora</name>
    <dbReference type="NCBI Taxonomy" id="194682"/>
    <lineage>
        <taxon>Eukaryota</taxon>
        <taxon>Fungi</taxon>
        <taxon>Dikarya</taxon>
        <taxon>Basidiomycota</taxon>
        <taxon>Agaricomycotina</taxon>
        <taxon>Agaricomycetes</taxon>
        <taxon>Polyporales</taxon>
        <taxon>Meruliaceae</taxon>
        <taxon>Phlebia</taxon>
    </lineage>
</organism>
<name>A0ACC1SPA3_9APHY</name>